<dbReference type="EMBL" id="JAAAID010003179">
    <property type="protein sequence ID" value="KAG0000049.1"/>
    <property type="molecule type" value="Genomic_DNA"/>
</dbReference>
<evidence type="ECO:0000313" key="3">
    <source>
        <dbReference type="Proteomes" id="UP000703661"/>
    </source>
</evidence>
<comment type="caution">
    <text evidence="2">The sequence shown here is derived from an EMBL/GenBank/DDBJ whole genome shotgun (WGS) entry which is preliminary data.</text>
</comment>
<dbReference type="Proteomes" id="UP000703661">
    <property type="component" value="Unassembled WGS sequence"/>
</dbReference>
<name>A0A9P6MHV1_9FUNG</name>
<feature type="compositionally biased region" description="Acidic residues" evidence="1">
    <location>
        <begin position="47"/>
        <end position="86"/>
    </location>
</feature>
<evidence type="ECO:0000256" key="1">
    <source>
        <dbReference type="SAM" id="MobiDB-lite"/>
    </source>
</evidence>
<accession>A0A9P6MHV1</accession>
<reference evidence="2" key="1">
    <citation type="journal article" date="2020" name="Fungal Divers.">
        <title>Resolving the Mortierellaceae phylogeny through synthesis of multi-gene phylogenetics and phylogenomics.</title>
        <authorList>
            <person name="Vandepol N."/>
            <person name="Liber J."/>
            <person name="Desiro A."/>
            <person name="Na H."/>
            <person name="Kennedy M."/>
            <person name="Barry K."/>
            <person name="Grigoriev I.V."/>
            <person name="Miller A.N."/>
            <person name="O'Donnell K."/>
            <person name="Stajich J.E."/>
            <person name="Bonito G."/>
        </authorList>
    </citation>
    <scope>NUCLEOTIDE SEQUENCE</scope>
    <source>
        <strain evidence="2">NRRL 2769</strain>
    </source>
</reference>
<keyword evidence="3" id="KW-1185">Reference proteome</keyword>
<sequence length="86" mass="9480">MSSMKRSRNAAGLVLLEAVEWGVDAPNWDCNDEEEDAVAGDSYMEREEGEEEEEEGEGEEEGEEVDEDTDEDNGDGDADEECDVEG</sequence>
<feature type="non-terminal residue" evidence="2">
    <location>
        <position position="86"/>
    </location>
</feature>
<proteinExistence type="predicted"/>
<dbReference type="AlphaFoldDB" id="A0A9P6MHV1"/>
<gene>
    <name evidence="2" type="ORF">BGZ80_006433</name>
</gene>
<feature type="region of interest" description="Disordered" evidence="1">
    <location>
        <begin position="26"/>
        <end position="86"/>
    </location>
</feature>
<evidence type="ECO:0000313" key="2">
    <source>
        <dbReference type="EMBL" id="KAG0000049.1"/>
    </source>
</evidence>
<organism evidence="2 3">
    <name type="scientific">Entomortierella chlamydospora</name>
    <dbReference type="NCBI Taxonomy" id="101097"/>
    <lineage>
        <taxon>Eukaryota</taxon>
        <taxon>Fungi</taxon>
        <taxon>Fungi incertae sedis</taxon>
        <taxon>Mucoromycota</taxon>
        <taxon>Mortierellomycotina</taxon>
        <taxon>Mortierellomycetes</taxon>
        <taxon>Mortierellales</taxon>
        <taxon>Mortierellaceae</taxon>
        <taxon>Entomortierella</taxon>
    </lineage>
</organism>
<protein>
    <submittedName>
        <fullName evidence="2">Uncharacterized protein</fullName>
    </submittedName>
</protein>